<dbReference type="OrthoDB" id="9797743at2"/>
<dbReference type="Gene3D" id="3.40.50.1000">
    <property type="entry name" value="HAD superfamily/HAD-like"/>
    <property type="match status" value="1"/>
</dbReference>
<dbReference type="EMBL" id="JSVC01000022">
    <property type="protein sequence ID" value="KIC93140.1"/>
    <property type="molecule type" value="Genomic_DNA"/>
</dbReference>
<protein>
    <recommendedName>
        <fullName evidence="3">Haloacid dehalogenase</fullName>
    </recommendedName>
</protein>
<reference evidence="1 2" key="1">
    <citation type="submission" date="2014-11" db="EMBL/GenBank/DDBJ databases">
        <title>Genome sequence of Flavihumibacter solisilvae 3-3.</title>
        <authorList>
            <person name="Zhou G."/>
            <person name="Li M."/>
            <person name="Wang G."/>
        </authorList>
    </citation>
    <scope>NUCLEOTIDE SEQUENCE [LARGE SCALE GENOMIC DNA]</scope>
    <source>
        <strain evidence="1 2">3-3</strain>
    </source>
</reference>
<dbReference type="InterPro" id="IPR006439">
    <property type="entry name" value="HAD-SF_hydro_IA"/>
</dbReference>
<dbReference type="Pfam" id="PF13419">
    <property type="entry name" value="HAD_2"/>
    <property type="match status" value="1"/>
</dbReference>
<dbReference type="GO" id="GO:0050308">
    <property type="term" value="F:sugar-phosphatase activity"/>
    <property type="evidence" value="ECO:0007669"/>
    <property type="project" value="TreeGrafter"/>
</dbReference>
<dbReference type="RefSeq" id="WP_039142752.1">
    <property type="nucleotide sequence ID" value="NZ_JSVC01000022.1"/>
</dbReference>
<dbReference type="SFLD" id="SFLDS00003">
    <property type="entry name" value="Haloacid_Dehalogenase"/>
    <property type="match status" value="1"/>
</dbReference>
<dbReference type="Gene3D" id="1.10.150.240">
    <property type="entry name" value="Putative phosphatase, domain 2"/>
    <property type="match status" value="1"/>
</dbReference>
<gene>
    <name evidence="1" type="ORF">OI18_19005</name>
</gene>
<dbReference type="InterPro" id="IPR041492">
    <property type="entry name" value="HAD_2"/>
</dbReference>
<comment type="caution">
    <text evidence="1">The sequence shown here is derived from an EMBL/GenBank/DDBJ whole genome shotgun (WGS) entry which is preliminary data.</text>
</comment>
<dbReference type="Proteomes" id="UP000031408">
    <property type="component" value="Unassembled WGS sequence"/>
</dbReference>
<dbReference type="InterPro" id="IPR036412">
    <property type="entry name" value="HAD-like_sf"/>
</dbReference>
<keyword evidence="2" id="KW-1185">Reference proteome</keyword>
<evidence type="ECO:0008006" key="3">
    <source>
        <dbReference type="Google" id="ProtNLM"/>
    </source>
</evidence>
<name>A0A0C1IG50_9BACT</name>
<evidence type="ECO:0000313" key="1">
    <source>
        <dbReference type="EMBL" id="KIC93140.1"/>
    </source>
</evidence>
<dbReference type="InterPro" id="IPR051806">
    <property type="entry name" value="HAD-like_SPP"/>
</dbReference>
<dbReference type="PRINTS" id="PR00413">
    <property type="entry name" value="HADHALOGNASE"/>
</dbReference>
<dbReference type="STRING" id="1349421.OI18_19005"/>
<dbReference type="SUPFAM" id="SSF56784">
    <property type="entry name" value="HAD-like"/>
    <property type="match status" value="1"/>
</dbReference>
<dbReference type="InterPro" id="IPR023198">
    <property type="entry name" value="PGP-like_dom2"/>
</dbReference>
<dbReference type="CDD" id="cd07505">
    <property type="entry name" value="HAD_BPGM-like"/>
    <property type="match status" value="1"/>
</dbReference>
<dbReference type="SFLD" id="SFLDG01129">
    <property type="entry name" value="C1.5:_HAD__Beta-PGM__Phosphata"/>
    <property type="match status" value="1"/>
</dbReference>
<organism evidence="1 2">
    <name type="scientific">Flavihumibacter solisilvae</name>
    <dbReference type="NCBI Taxonomy" id="1349421"/>
    <lineage>
        <taxon>Bacteria</taxon>
        <taxon>Pseudomonadati</taxon>
        <taxon>Bacteroidota</taxon>
        <taxon>Chitinophagia</taxon>
        <taxon>Chitinophagales</taxon>
        <taxon>Chitinophagaceae</taxon>
        <taxon>Flavihumibacter</taxon>
    </lineage>
</organism>
<dbReference type="PANTHER" id="PTHR43481">
    <property type="entry name" value="FRUCTOSE-1-PHOSPHATE PHOSPHATASE"/>
    <property type="match status" value="1"/>
</dbReference>
<proteinExistence type="predicted"/>
<dbReference type="SFLD" id="SFLDG01135">
    <property type="entry name" value="C1.5.6:_HAD__Beta-PGM__Phospha"/>
    <property type="match status" value="1"/>
</dbReference>
<dbReference type="PANTHER" id="PTHR43481:SF4">
    <property type="entry name" value="GLYCEROL-1-PHOSPHATE PHOSPHOHYDROLASE 1-RELATED"/>
    <property type="match status" value="1"/>
</dbReference>
<sequence>MNKQENENIAVIFDMDGVIIDSNPLITRAWKEFFAAHGLALSDEQMRQYVFGRTVIDTLTMVLNREPTAKEIARCETEVNGNVKQLYQSEGKIVDGFTPFVKSLIENDILVAIATSAPPENVGIVLRLAEAEHYFTIISNASHVKHSKPHPEIYLTTAERLKIDPARCVVFEDSFSGIQSARSAGMKVIGVTTTHSDEEFAGLTDDNVSDFTVLSVAEVKELVAQQ</sequence>
<dbReference type="InterPro" id="IPR023214">
    <property type="entry name" value="HAD_sf"/>
</dbReference>
<dbReference type="NCBIfam" id="TIGR01509">
    <property type="entry name" value="HAD-SF-IA-v3"/>
    <property type="match status" value="1"/>
</dbReference>
<dbReference type="AlphaFoldDB" id="A0A0C1IG50"/>
<accession>A0A0C1IG50</accession>
<evidence type="ECO:0000313" key="2">
    <source>
        <dbReference type="Proteomes" id="UP000031408"/>
    </source>
</evidence>